<dbReference type="Proteomes" id="UP001346869">
    <property type="component" value="Unassembled WGS sequence"/>
</dbReference>
<evidence type="ECO:0000256" key="3">
    <source>
        <dbReference type="ARBA" id="ARBA00022454"/>
    </source>
</evidence>
<feature type="region of interest" description="Disordered" evidence="9">
    <location>
        <begin position="17"/>
        <end position="46"/>
    </location>
</feature>
<dbReference type="InterPro" id="IPR038889">
    <property type="entry name" value="Shugoshin1/2"/>
</dbReference>
<dbReference type="PANTHER" id="PTHR21577">
    <property type="entry name" value="SHUGOSHIN"/>
    <property type="match status" value="1"/>
</dbReference>
<organism evidence="11 12">
    <name type="scientific">Eleginops maclovinus</name>
    <name type="common">Patagonian blennie</name>
    <name type="synonym">Eleginus maclovinus</name>
    <dbReference type="NCBI Taxonomy" id="56733"/>
    <lineage>
        <taxon>Eukaryota</taxon>
        <taxon>Metazoa</taxon>
        <taxon>Chordata</taxon>
        <taxon>Craniata</taxon>
        <taxon>Vertebrata</taxon>
        <taxon>Euteleostomi</taxon>
        <taxon>Actinopterygii</taxon>
        <taxon>Neopterygii</taxon>
        <taxon>Teleostei</taxon>
        <taxon>Neoteleostei</taxon>
        <taxon>Acanthomorphata</taxon>
        <taxon>Eupercaria</taxon>
        <taxon>Perciformes</taxon>
        <taxon>Notothenioidei</taxon>
        <taxon>Eleginopidae</taxon>
        <taxon>Eleginops</taxon>
    </lineage>
</organism>
<evidence type="ECO:0000256" key="7">
    <source>
        <dbReference type="ARBA" id="ARBA00023306"/>
    </source>
</evidence>
<dbReference type="Pfam" id="PF07557">
    <property type="entry name" value="Shugoshin_C"/>
    <property type="match status" value="1"/>
</dbReference>
<evidence type="ECO:0000313" key="12">
    <source>
        <dbReference type="Proteomes" id="UP001346869"/>
    </source>
</evidence>
<dbReference type="EMBL" id="JAUZQC010000018">
    <property type="protein sequence ID" value="KAK5855117.1"/>
    <property type="molecule type" value="Genomic_DNA"/>
</dbReference>
<dbReference type="GO" id="GO:0051301">
    <property type="term" value="P:cell division"/>
    <property type="evidence" value="ECO:0007669"/>
    <property type="project" value="UniProtKB-KW"/>
</dbReference>
<feature type="compositionally biased region" description="Polar residues" evidence="9">
    <location>
        <begin position="275"/>
        <end position="286"/>
    </location>
</feature>
<feature type="region of interest" description="Disordered" evidence="9">
    <location>
        <begin position="345"/>
        <end position="379"/>
    </location>
</feature>
<feature type="region of interest" description="Disordered" evidence="9">
    <location>
        <begin position="155"/>
        <end position="248"/>
    </location>
</feature>
<sequence>MVNGQIQKKSFQLSLEDIKEKMKEKRNKRLAGASAPNRGRSKNKASVVQSASTILLGVQQNNKTLALALQAEKQKLSQANTVIMQLKSERHALYLHLIMLKRKLEERKSEPSKTKPPNTLVEPEHHVDAPGRKQTSQIVDKPSVVSASPICTDHDFPVEFHHSTPEPVPPKDNNKPRLSRKRAKQQPCPKPEPAAQKPERGRKPDRAPLKKPWENPKPRARSKCRDQPATRAKTACLSQGNKHNNSLGFNDTFDFDCEEAVHVTPFKAKAEDNHSSTPVREPTPQTEALPVFFKPDESSSSSSLSESEVSLYVPEKTTQRQTSLDKCNGITTRRGRVSKIIRQKENVPSQQETSVFMDEGSSPKAVDPEMEEAHPDCSFSNSPDPAILRQENTHVPLTGVSKKDCLLPVGPLVEEEVKRINNVLSNFGDSSGEGAPLLPHKIRKSVNTCKNRKLGVRKARRDLSLCDVTNMSPAAYRLVSCGGSQIANARSSTSVPARKRRCTMVLDYKEPPLNVKLRRGDKFTDVKFLRSPIFKQKSGRRSVQKSRKSINGQLRNASGHLLD</sequence>
<keyword evidence="12" id="KW-1185">Reference proteome</keyword>
<accession>A0AAN8AHE1</accession>
<evidence type="ECO:0000256" key="9">
    <source>
        <dbReference type="SAM" id="MobiDB-lite"/>
    </source>
</evidence>
<feature type="domain" description="Shugoshin C-terminal" evidence="10">
    <location>
        <begin position="498"/>
        <end position="519"/>
    </location>
</feature>
<keyword evidence="5" id="KW-0159">Chromosome partition</keyword>
<gene>
    <name evidence="11" type="ORF">PBY51_005252</name>
</gene>
<comment type="similarity">
    <text evidence="2">Belongs to the shugoshin family.</text>
</comment>
<feature type="region of interest" description="Disordered" evidence="9">
    <location>
        <begin position="537"/>
        <end position="563"/>
    </location>
</feature>
<reference evidence="11 12" key="1">
    <citation type="journal article" date="2023" name="Genes (Basel)">
        <title>Chromosome-Level Genome Assembly and Circadian Gene Repertoire of the Patagonia Blennie Eleginops maclovinus-The Closest Ancestral Proxy of Antarctic Cryonotothenioids.</title>
        <authorList>
            <person name="Cheng C.C."/>
            <person name="Rivera-Colon A.G."/>
            <person name="Minhas B.F."/>
            <person name="Wilson L."/>
            <person name="Rayamajhi N."/>
            <person name="Vargas-Chacoff L."/>
            <person name="Catchen J.M."/>
        </authorList>
    </citation>
    <scope>NUCLEOTIDE SEQUENCE [LARGE SCALE GENOMIC DNA]</scope>
    <source>
        <strain evidence="11">JMC-PN-2008</strain>
    </source>
</reference>
<comment type="caution">
    <text evidence="11">The sequence shown here is derived from an EMBL/GenBank/DDBJ whole genome shotgun (WGS) entry which is preliminary data.</text>
</comment>
<keyword evidence="8" id="KW-0137">Centromere</keyword>
<feature type="compositionally biased region" description="Polar residues" evidence="9">
    <location>
        <begin position="236"/>
        <end position="248"/>
    </location>
</feature>
<evidence type="ECO:0000256" key="2">
    <source>
        <dbReference type="ARBA" id="ARBA00010845"/>
    </source>
</evidence>
<dbReference type="PANTHER" id="PTHR21577:SF3">
    <property type="entry name" value="SHUGOSHIN 1-RELATED"/>
    <property type="match status" value="1"/>
</dbReference>
<feature type="compositionally biased region" description="Basic and acidic residues" evidence="9">
    <location>
        <begin position="155"/>
        <end position="164"/>
    </location>
</feature>
<feature type="compositionally biased region" description="Basic and acidic residues" evidence="9">
    <location>
        <begin position="197"/>
        <end position="228"/>
    </location>
</feature>
<feature type="region of interest" description="Disordered" evidence="9">
    <location>
        <begin position="268"/>
        <end position="323"/>
    </location>
</feature>
<evidence type="ECO:0000256" key="1">
    <source>
        <dbReference type="ARBA" id="ARBA00004584"/>
    </source>
</evidence>
<evidence type="ECO:0000313" key="11">
    <source>
        <dbReference type="EMBL" id="KAK5855117.1"/>
    </source>
</evidence>
<evidence type="ECO:0000256" key="5">
    <source>
        <dbReference type="ARBA" id="ARBA00022829"/>
    </source>
</evidence>
<name>A0AAN8AHE1_ELEMC</name>
<proteinExistence type="inferred from homology"/>
<dbReference type="AlphaFoldDB" id="A0AAN8AHE1"/>
<comment type="subcellular location">
    <subcellularLocation>
        <location evidence="1">Chromosome</location>
        <location evidence="1">Centromere</location>
    </subcellularLocation>
</comment>
<feature type="region of interest" description="Disordered" evidence="9">
    <location>
        <begin position="106"/>
        <end position="142"/>
    </location>
</feature>
<reference evidence="11 12" key="2">
    <citation type="journal article" date="2023" name="Mol. Biol. Evol.">
        <title>Genomics of Secondarily Temperate Adaptation in the Only Non-Antarctic Icefish.</title>
        <authorList>
            <person name="Rivera-Colon A.G."/>
            <person name="Rayamajhi N."/>
            <person name="Minhas B.F."/>
            <person name="Madrigal G."/>
            <person name="Bilyk K.T."/>
            <person name="Yoon V."/>
            <person name="Hune M."/>
            <person name="Gregory S."/>
            <person name="Cheng C.H.C."/>
            <person name="Catchen J.M."/>
        </authorList>
    </citation>
    <scope>NUCLEOTIDE SEQUENCE [LARGE SCALE GENOMIC DNA]</scope>
    <source>
        <strain evidence="11">JMC-PN-2008</strain>
    </source>
</reference>
<keyword evidence="3" id="KW-0158">Chromosome</keyword>
<dbReference type="GO" id="GO:0005634">
    <property type="term" value="C:nucleus"/>
    <property type="evidence" value="ECO:0007669"/>
    <property type="project" value="InterPro"/>
</dbReference>
<feature type="compositionally biased region" description="Low complexity" evidence="9">
    <location>
        <begin position="298"/>
        <end position="311"/>
    </location>
</feature>
<keyword evidence="7" id="KW-0131">Cell cycle</keyword>
<evidence type="ECO:0000259" key="10">
    <source>
        <dbReference type="Pfam" id="PF07557"/>
    </source>
</evidence>
<feature type="compositionally biased region" description="Basic and acidic residues" evidence="9">
    <location>
        <begin position="122"/>
        <end position="131"/>
    </location>
</feature>
<evidence type="ECO:0000256" key="8">
    <source>
        <dbReference type="ARBA" id="ARBA00023328"/>
    </source>
</evidence>
<keyword evidence="6" id="KW-0175">Coiled coil</keyword>
<evidence type="ECO:0000256" key="6">
    <source>
        <dbReference type="ARBA" id="ARBA00023054"/>
    </source>
</evidence>
<evidence type="ECO:0000256" key="4">
    <source>
        <dbReference type="ARBA" id="ARBA00022618"/>
    </source>
</evidence>
<dbReference type="GO" id="GO:0045132">
    <property type="term" value="P:meiotic chromosome segregation"/>
    <property type="evidence" value="ECO:0007669"/>
    <property type="project" value="InterPro"/>
</dbReference>
<dbReference type="Gene3D" id="1.20.5.730">
    <property type="entry name" value="Single helix bin"/>
    <property type="match status" value="1"/>
</dbReference>
<dbReference type="GO" id="GO:0000775">
    <property type="term" value="C:chromosome, centromeric region"/>
    <property type="evidence" value="ECO:0007669"/>
    <property type="project" value="UniProtKB-SubCell"/>
</dbReference>
<dbReference type="InterPro" id="IPR011515">
    <property type="entry name" value="Shugoshin_C"/>
</dbReference>
<keyword evidence="4" id="KW-0132">Cell division</keyword>
<feature type="compositionally biased region" description="Basic residues" evidence="9">
    <location>
        <begin position="537"/>
        <end position="548"/>
    </location>
</feature>
<protein>
    <recommendedName>
        <fullName evidence="10">Shugoshin C-terminal domain-containing protein</fullName>
    </recommendedName>
</protein>